<dbReference type="AlphaFoldDB" id="A0A0L8HL46"/>
<reference evidence="1" key="1">
    <citation type="submission" date="2015-07" db="EMBL/GenBank/DDBJ databases">
        <title>MeaNS - Measles Nucleotide Surveillance Program.</title>
        <authorList>
            <person name="Tran T."/>
            <person name="Druce J."/>
        </authorList>
    </citation>
    <scope>NUCLEOTIDE SEQUENCE</scope>
    <source>
        <strain evidence="1">UCB-OBI-ISO-001</strain>
        <tissue evidence="1">Gonad</tissue>
    </source>
</reference>
<organism evidence="1">
    <name type="scientific">Octopus bimaculoides</name>
    <name type="common">California two-spotted octopus</name>
    <dbReference type="NCBI Taxonomy" id="37653"/>
    <lineage>
        <taxon>Eukaryota</taxon>
        <taxon>Metazoa</taxon>
        <taxon>Spiralia</taxon>
        <taxon>Lophotrochozoa</taxon>
        <taxon>Mollusca</taxon>
        <taxon>Cephalopoda</taxon>
        <taxon>Coleoidea</taxon>
        <taxon>Octopodiformes</taxon>
        <taxon>Octopoda</taxon>
        <taxon>Incirrata</taxon>
        <taxon>Octopodidae</taxon>
        <taxon>Octopus</taxon>
    </lineage>
</organism>
<evidence type="ECO:0000313" key="1">
    <source>
        <dbReference type="EMBL" id="KOF89942.1"/>
    </source>
</evidence>
<name>A0A0L8HL46_OCTBM</name>
<accession>A0A0L8HL46</accession>
<sequence>MAVKRHQTSLIYTSYNAYTTSRHSISFVSSWPMSTAQPKTWSVYTWSTQFKLKPFLMHYCRPLYCMPQDSLMIEEDDENRISSKQDPYRHLSLKFKFL</sequence>
<gene>
    <name evidence="1" type="ORF">OCBIM_22012244mg</name>
</gene>
<dbReference type="EMBL" id="KQ417893">
    <property type="protein sequence ID" value="KOF89942.1"/>
    <property type="molecule type" value="Genomic_DNA"/>
</dbReference>
<proteinExistence type="predicted"/>
<protein>
    <submittedName>
        <fullName evidence="1">Uncharacterized protein</fullName>
    </submittedName>
</protein>